<evidence type="ECO:0000256" key="6">
    <source>
        <dbReference type="ARBA" id="ARBA00022840"/>
    </source>
</evidence>
<evidence type="ECO:0000256" key="3">
    <source>
        <dbReference type="ARBA" id="ARBA00012291"/>
    </source>
</evidence>
<gene>
    <name evidence="11" type="ORF">A5892_00590</name>
</gene>
<dbReference type="EMBL" id="CP015243">
    <property type="protein sequence ID" value="ANF56143.1"/>
    <property type="molecule type" value="Genomic_DNA"/>
</dbReference>
<dbReference type="NCBIfam" id="NF004836">
    <property type="entry name" value="PRK06186.1"/>
    <property type="match status" value="1"/>
</dbReference>
<name>A0A172YA84_9GAMM</name>
<protein>
    <recommendedName>
        <fullName evidence="3">CTP synthase (glutamine hydrolyzing)</fullName>
        <ecNumber evidence="3">6.3.4.2</ecNumber>
    </recommendedName>
</protein>
<dbReference type="UniPathway" id="UPA00159">
    <property type="reaction ID" value="UER00277"/>
</dbReference>
<dbReference type="GO" id="GO:0005524">
    <property type="term" value="F:ATP binding"/>
    <property type="evidence" value="ECO:0007669"/>
    <property type="project" value="UniProtKB-KW"/>
</dbReference>
<dbReference type="STRING" id="376489.A5892_00590"/>
<proteinExistence type="inferred from homology"/>
<evidence type="ECO:0000313" key="12">
    <source>
        <dbReference type="Proteomes" id="UP000077875"/>
    </source>
</evidence>
<dbReference type="SUPFAM" id="SSF52317">
    <property type="entry name" value="Class I glutamine amidotransferase-like"/>
    <property type="match status" value="1"/>
</dbReference>
<dbReference type="Proteomes" id="UP000077875">
    <property type="component" value="Chromosome"/>
</dbReference>
<dbReference type="PANTHER" id="PTHR11550">
    <property type="entry name" value="CTP SYNTHASE"/>
    <property type="match status" value="1"/>
</dbReference>
<dbReference type="InterPro" id="IPR017926">
    <property type="entry name" value="GATASE"/>
</dbReference>
<dbReference type="InterPro" id="IPR029062">
    <property type="entry name" value="Class_I_gatase-like"/>
</dbReference>
<keyword evidence="7" id="KW-0315">Glutamine amidotransferase</keyword>
<keyword evidence="8" id="KW-0665">Pyrimidine biosynthesis</keyword>
<evidence type="ECO:0000256" key="9">
    <source>
        <dbReference type="ARBA" id="ARBA00047781"/>
    </source>
</evidence>
<evidence type="ECO:0000256" key="5">
    <source>
        <dbReference type="ARBA" id="ARBA00022741"/>
    </source>
</evidence>
<comment type="catalytic activity">
    <reaction evidence="9">
        <text>UTP + L-glutamine + ATP + H2O = CTP + L-glutamate + ADP + phosphate + 2 H(+)</text>
        <dbReference type="Rhea" id="RHEA:26426"/>
        <dbReference type="ChEBI" id="CHEBI:15377"/>
        <dbReference type="ChEBI" id="CHEBI:15378"/>
        <dbReference type="ChEBI" id="CHEBI:29985"/>
        <dbReference type="ChEBI" id="CHEBI:30616"/>
        <dbReference type="ChEBI" id="CHEBI:37563"/>
        <dbReference type="ChEBI" id="CHEBI:43474"/>
        <dbReference type="ChEBI" id="CHEBI:46398"/>
        <dbReference type="ChEBI" id="CHEBI:58359"/>
        <dbReference type="ChEBI" id="CHEBI:456216"/>
        <dbReference type="EC" id="6.3.4.2"/>
    </reaction>
</comment>
<dbReference type="InterPro" id="IPR004468">
    <property type="entry name" value="CTP_synthase"/>
</dbReference>
<accession>A0A172YA84</accession>
<sequence>MTRPLRVGLIGDRSDAVTAHRAIPLALDRAATRLGVEVEGVWLATVELEDDASRWDALWCTPGSPYADTGRVLSMIRAAREARVPFLGTCGGCQHALLEWALDVLDWDDATHAELVDAGRAVIAPLACALIERSQPVRLLPGSRLSALHDDALEIEARYRCSFGVNQAYREGLFGDRLRINAEDESGEVRGFELTDHPFFVAVLFQPERAALEGKRVPLAEGLLAAAVRHAYTTGARI</sequence>
<evidence type="ECO:0000256" key="8">
    <source>
        <dbReference type="ARBA" id="ARBA00022975"/>
    </source>
</evidence>
<dbReference type="GO" id="GO:0044210">
    <property type="term" value="P:'de novo' CTP biosynthetic process"/>
    <property type="evidence" value="ECO:0007669"/>
    <property type="project" value="UniProtKB-UniPathway"/>
</dbReference>
<dbReference type="KEGG" id="haa:A5892_00590"/>
<dbReference type="Gene3D" id="3.40.50.880">
    <property type="match status" value="1"/>
</dbReference>
<comment type="pathway">
    <text evidence="1">Pyrimidine metabolism; CTP biosynthesis via de novo pathway; CTP from UDP: step 2/2.</text>
</comment>
<evidence type="ECO:0000256" key="7">
    <source>
        <dbReference type="ARBA" id="ARBA00022962"/>
    </source>
</evidence>
<dbReference type="PANTHER" id="PTHR11550:SF0">
    <property type="entry name" value="CTP SYNTHASE-RELATED"/>
    <property type="match status" value="1"/>
</dbReference>
<evidence type="ECO:0000256" key="4">
    <source>
        <dbReference type="ARBA" id="ARBA00022598"/>
    </source>
</evidence>
<dbReference type="GO" id="GO:0019856">
    <property type="term" value="P:pyrimidine nucleobase biosynthetic process"/>
    <property type="evidence" value="ECO:0007669"/>
    <property type="project" value="TreeGrafter"/>
</dbReference>
<feature type="domain" description="Glutamine amidotransferase" evidence="10">
    <location>
        <begin position="26"/>
        <end position="223"/>
    </location>
</feature>
<evidence type="ECO:0000259" key="10">
    <source>
        <dbReference type="Pfam" id="PF00117"/>
    </source>
</evidence>
<dbReference type="GO" id="GO:0003883">
    <property type="term" value="F:CTP synthase activity"/>
    <property type="evidence" value="ECO:0007669"/>
    <property type="project" value="UniProtKB-EC"/>
</dbReference>
<dbReference type="Pfam" id="PF00117">
    <property type="entry name" value="GATase"/>
    <property type="match status" value="1"/>
</dbReference>
<keyword evidence="12" id="KW-1185">Reference proteome</keyword>
<evidence type="ECO:0000313" key="11">
    <source>
        <dbReference type="EMBL" id="ANF56143.1"/>
    </source>
</evidence>
<keyword evidence="6" id="KW-0067">ATP-binding</keyword>
<organism evidence="11 12">
    <name type="scientific">Halotalea alkalilenta</name>
    <dbReference type="NCBI Taxonomy" id="376489"/>
    <lineage>
        <taxon>Bacteria</taxon>
        <taxon>Pseudomonadati</taxon>
        <taxon>Pseudomonadota</taxon>
        <taxon>Gammaproteobacteria</taxon>
        <taxon>Oceanospirillales</taxon>
        <taxon>Halomonadaceae</taxon>
        <taxon>Halotalea</taxon>
    </lineage>
</organism>
<keyword evidence="4" id="KW-0436">Ligase</keyword>
<reference evidence="11 12" key="1">
    <citation type="submission" date="2016-04" db="EMBL/GenBank/DDBJ databases">
        <title>Complete Genome Sequence of Halotalea alkalilenta IHB B 13600.</title>
        <authorList>
            <person name="Swarnkar M.K."/>
            <person name="Sharma A."/>
            <person name="Kaushal K."/>
            <person name="Soni R."/>
            <person name="Rana S."/>
            <person name="Singh A.K."/>
            <person name="Gulati A."/>
        </authorList>
    </citation>
    <scope>NUCLEOTIDE SEQUENCE [LARGE SCALE GENOMIC DNA]</scope>
    <source>
        <strain evidence="11 12">IHB B 13600</strain>
    </source>
</reference>
<evidence type="ECO:0000256" key="2">
    <source>
        <dbReference type="ARBA" id="ARBA00007533"/>
    </source>
</evidence>
<dbReference type="EC" id="6.3.4.2" evidence="3"/>
<evidence type="ECO:0000256" key="1">
    <source>
        <dbReference type="ARBA" id="ARBA00005171"/>
    </source>
</evidence>
<dbReference type="GO" id="GO:0005829">
    <property type="term" value="C:cytosol"/>
    <property type="evidence" value="ECO:0007669"/>
    <property type="project" value="TreeGrafter"/>
</dbReference>
<dbReference type="GO" id="GO:0042802">
    <property type="term" value="F:identical protein binding"/>
    <property type="evidence" value="ECO:0007669"/>
    <property type="project" value="TreeGrafter"/>
</dbReference>
<dbReference type="PROSITE" id="PS51273">
    <property type="entry name" value="GATASE_TYPE_1"/>
    <property type="match status" value="1"/>
</dbReference>
<keyword evidence="5" id="KW-0547">Nucleotide-binding</keyword>
<dbReference type="RefSeq" id="WP_064121137.1">
    <property type="nucleotide sequence ID" value="NZ_CP015243.1"/>
</dbReference>
<comment type="similarity">
    <text evidence="2">Belongs to the CTP synthase family.</text>
</comment>
<dbReference type="AlphaFoldDB" id="A0A172YA84"/>